<accession>A0A328PII0</accession>
<feature type="repeat" description="TPR" evidence="3">
    <location>
        <begin position="69"/>
        <end position="102"/>
    </location>
</feature>
<dbReference type="InterPro" id="IPR050498">
    <property type="entry name" value="Ycf3"/>
</dbReference>
<dbReference type="Pfam" id="PF13424">
    <property type="entry name" value="TPR_12"/>
    <property type="match status" value="1"/>
</dbReference>
<keyword evidence="5" id="KW-1185">Reference proteome</keyword>
<protein>
    <submittedName>
        <fullName evidence="4">Uncharacterized protein</fullName>
    </submittedName>
</protein>
<evidence type="ECO:0000256" key="1">
    <source>
        <dbReference type="ARBA" id="ARBA00022737"/>
    </source>
</evidence>
<dbReference type="SMART" id="SM00028">
    <property type="entry name" value="TPR"/>
    <property type="match status" value="3"/>
</dbReference>
<comment type="caution">
    <text evidence="4">The sequence shown here is derived from an EMBL/GenBank/DDBJ whole genome shotgun (WGS) entry which is preliminary data.</text>
</comment>
<dbReference type="PROSITE" id="PS50005">
    <property type="entry name" value="TPR"/>
    <property type="match status" value="2"/>
</dbReference>
<evidence type="ECO:0000313" key="4">
    <source>
        <dbReference type="EMBL" id="RAO79224.1"/>
    </source>
</evidence>
<evidence type="ECO:0000256" key="2">
    <source>
        <dbReference type="ARBA" id="ARBA00022803"/>
    </source>
</evidence>
<keyword evidence="1" id="KW-0677">Repeat</keyword>
<dbReference type="InterPro" id="IPR019734">
    <property type="entry name" value="TPR_rpt"/>
</dbReference>
<dbReference type="PANTHER" id="PTHR44858">
    <property type="entry name" value="TETRATRICOPEPTIDE REPEAT PROTEIN 6"/>
    <property type="match status" value="1"/>
</dbReference>
<dbReference type="AlphaFoldDB" id="A0A328PII0"/>
<reference evidence="4 5" key="1">
    <citation type="submission" date="2018-06" db="EMBL/GenBank/DDBJ databases">
        <title>Draft genome sequence of hyperthermophilic methanogen Methanothermobacter tenebrarum sp. MCM-B 1447.</title>
        <authorList>
            <person name="Pore S.D."/>
            <person name="Dagar S."/>
            <person name="Dhakephalkar P.K."/>
        </authorList>
    </citation>
    <scope>NUCLEOTIDE SEQUENCE [LARGE SCALE GENOMIC DNA]</scope>
    <source>
        <strain evidence="4 5">MCM B 1447</strain>
    </source>
</reference>
<sequence length="113" mass="12696">MGQQGMVFAFNGNFEEAWECINKAMELDPENSNIWLSKATVYYKLGNYQEAIKCCDKTIELSDRDEDVASALYYKGVVLADTGASEEAIKCFEKVLEIIPPDPFAQEKILKGD</sequence>
<name>A0A328PII0_9EURY</name>
<organism evidence="4 5">
    <name type="scientific">Methanothermobacter tenebrarum</name>
    <dbReference type="NCBI Taxonomy" id="680118"/>
    <lineage>
        <taxon>Archaea</taxon>
        <taxon>Methanobacteriati</taxon>
        <taxon>Methanobacteriota</taxon>
        <taxon>Methanomada group</taxon>
        <taxon>Methanobacteria</taxon>
        <taxon>Methanobacteriales</taxon>
        <taxon>Methanobacteriaceae</taxon>
        <taxon>Methanothermobacter</taxon>
    </lineage>
</organism>
<dbReference type="PANTHER" id="PTHR44858:SF1">
    <property type="entry name" value="UDP-N-ACETYLGLUCOSAMINE--PEPTIDE N-ACETYLGLUCOSAMINYLTRANSFERASE SPINDLY-RELATED"/>
    <property type="match status" value="1"/>
</dbReference>
<dbReference type="Pfam" id="PF13181">
    <property type="entry name" value="TPR_8"/>
    <property type="match status" value="1"/>
</dbReference>
<evidence type="ECO:0000256" key="3">
    <source>
        <dbReference type="PROSITE-ProRule" id="PRU00339"/>
    </source>
</evidence>
<dbReference type="SUPFAM" id="SSF48452">
    <property type="entry name" value="TPR-like"/>
    <property type="match status" value="1"/>
</dbReference>
<gene>
    <name evidence="4" type="ORF">DPC56_04715</name>
</gene>
<keyword evidence="2 3" id="KW-0802">TPR repeat</keyword>
<dbReference type="Gene3D" id="1.25.40.10">
    <property type="entry name" value="Tetratricopeptide repeat domain"/>
    <property type="match status" value="1"/>
</dbReference>
<proteinExistence type="predicted"/>
<dbReference type="InterPro" id="IPR011990">
    <property type="entry name" value="TPR-like_helical_dom_sf"/>
</dbReference>
<evidence type="ECO:0000313" key="5">
    <source>
        <dbReference type="Proteomes" id="UP000249782"/>
    </source>
</evidence>
<feature type="repeat" description="TPR" evidence="3">
    <location>
        <begin position="32"/>
        <end position="65"/>
    </location>
</feature>
<dbReference type="EMBL" id="QLOE01000004">
    <property type="protein sequence ID" value="RAO79224.1"/>
    <property type="molecule type" value="Genomic_DNA"/>
</dbReference>
<dbReference type="Proteomes" id="UP000249782">
    <property type="component" value="Unassembled WGS sequence"/>
</dbReference>